<reference evidence="2" key="1">
    <citation type="submission" date="2020-04" db="EMBL/GenBank/DDBJ databases">
        <authorList>
            <person name="Chiriac C."/>
            <person name="Salcher M."/>
            <person name="Ghai R."/>
            <person name="Kavagutti S V."/>
        </authorList>
    </citation>
    <scope>NUCLEOTIDE SEQUENCE</scope>
</reference>
<feature type="region of interest" description="Disordered" evidence="1">
    <location>
        <begin position="1"/>
        <end position="20"/>
    </location>
</feature>
<protein>
    <submittedName>
        <fullName evidence="2">Uncharacterized protein</fullName>
    </submittedName>
</protein>
<proteinExistence type="predicted"/>
<name>A0A6J5KSY3_9CAUD</name>
<sequence>MSEDEKEYASRRRQQTQNKIDRQLEIARFRGYLGQKRLDQPHRLSKLKASDCGNPKCVMCMNPRKAWGEKTQQELSFEQTEKWDEL</sequence>
<accession>A0A6J5KSY3</accession>
<evidence type="ECO:0000313" key="2">
    <source>
        <dbReference type="EMBL" id="CAB4125618.1"/>
    </source>
</evidence>
<organism evidence="2">
    <name type="scientific">uncultured Caudovirales phage</name>
    <dbReference type="NCBI Taxonomy" id="2100421"/>
    <lineage>
        <taxon>Viruses</taxon>
        <taxon>Duplodnaviria</taxon>
        <taxon>Heunggongvirae</taxon>
        <taxon>Uroviricota</taxon>
        <taxon>Caudoviricetes</taxon>
        <taxon>Peduoviridae</taxon>
        <taxon>Maltschvirus</taxon>
        <taxon>Maltschvirus maltsch</taxon>
    </lineage>
</organism>
<gene>
    <name evidence="2" type="ORF">UFOVP58_183</name>
</gene>
<evidence type="ECO:0000256" key="1">
    <source>
        <dbReference type="SAM" id="MobiDB-lite"/>
    </source>
</evidence>
<dbReference type="EMBL" id="LR796186">
    <property type="protein sequence ID" value="CAB4125618.1"/>
    <property type="molecule type" value="Genomic_DNA"/>
</dbReference>